<evidence type="ECO:0000256" key="3">
    <source>
        <dbReference type="ARBA" id="ARBA00022571"/>
    </source>
</evidence>
<dbReference type="InterPro" id="IPR041727">
    <property type="entry name" value="NAGK-C"/>
</dbReference>
<dbReference type="NCBIfam" id="TIGR00761">
    <property type="entry name" value="argB"/>
    <property type="match status" value="1"/>
</dbReference>
<dbReference type="InterPro" id="IPR037528">
    <property type="entry name" value="ArgB"/>
</dbReference>
<name>X0ZHF6_9ZZZZ</name>
<evidence type="ECO:0000313" key="10">
    <source>
        <dbReference type="EMBL" id="GAG69015.1"/>
    </source>
</evidence>
<dbReference type="Pfam" id="PF00696">
    <property type="entry name" value="AA_kinase"/>
    <property type="match status" value="1"/>
</dbReference>
<keyword evidence="6" id="KW-0547">Nucleotide-binding</keyword>
<evidence type="ECO:0000256" key="1">
    <source>
        <dbReference type="ARBA" id="ARBA00004828"/>
    </source>
</evidence>
<keyword evidence="5" id="KW-0808">Transferase</keyword>
<evidence type="ECO:0000256" key="5">
    <source>
        <dbReference type="ARBA" id="ARBA00022679"/>
    </source>
</evidence>
<keyword evidence="8" id="KW-0067">ATP-binding</keyword>
<dbReference type="InterPro" id="IPR004662">
    <property type="entry name" value="AcgluKinase_fam"/>
</dbReference>
<dbReference type="GO" id="GO:0006526">
    <property type="term" value="P:L-arginine biosynthetic process"/>
    <property type="evidence" value="ECO:0007669"/>
    <property type="project" value="UniProtKB-KW"/>
</dbReference>
<evidence type="ECO:0000256" key="4">
    <source>
        <dbReference type="ARBA" id="ARBA00022605"/>
    </source>
</evidence>
<dbReference type="Gene3D" id="3.40.1160.10">
    <property type="entry name" value="Acetylglutamate kinase-like"/>
    <property type="match status" value="1"/>
</dbReference>
<dbReference type="InterPro" id="IPR036393">
    <property type="entry name" value="AceGlu_kinase-like_sf"/>
</dbReference>
<proteinExistence type="inferred from homology"/>
<evidence type="ECO:0000256" key="7">
    <source>
        <dbReference type="ARBA" id="ARBA00022777"/>
    </source>
</evidence>
<keyword evidence="3" id="KW-0055">Arginine biosynthesis</keyword>
<sequence length="290" mass="31782">MNKVEVLLESLPYIKEYFNQIVVVKIGGSMMENDSIIQSILDDLILMKYVGIKVVLIHGGGKQISELSREKGIEPEFIDGLRITDKDSIEIVKMVLIGSINTRIVSFLNKHGNMAIGVSGNDSSFIKCHKKEYKKYGKSIDLGFVGEIESINSEFLKKILDSNYIPVIATLGVDNLGNIYNINADTCAAEIAISLNAKKMILLTDVDGIIKSAKDGNKLISKLTVSQCQEMIELGLVSSGMIPKVMACVDALKSGAERTHILNGTKKHSILVEIFTDKGIGTMITDEEIK</sequence>
<dbReference type="GO" id="GO:0005524">
    <property type="term" value="F:ATP binding"/>
    <property type="evidence" value="ECO:0007669"/>
    <property type="project" value="UniProtKB-KW"/>
</dbReference>
<comment type="pathway">
    <text evidence="1">Amino-acid biosynthesis; L-arginine biosynthesis; N(2)-acetyl-L-ornithine from L-glutamate: step 2/4.</text>
</comment>
<keyword evidence="7" id="KW-0418">Kinase</keyword>
<feature type="domain" description="Aspartate/glutamate/uridylate kinase" evidence="9">
    <location>
        <begin position="21"/>
        <end position="263"/>
    </location>
</feature>
<dbReference type="AlphaFoldDB" id="X0ZHF6"/>
<dbReference type="CDD" id="cd04250">
    <property type="entry name" value="AAK_NAGK-C"/>
    <property type="match status" value="1"/>
</dbReference>
<dbReference type="InterPro" id="IPR001057">
    <property type="entry name" value="Glu/AcGlu_kinase"/>
</dbReference>
<protein>
    <recommendedName>
        <fullName evidence="2">acetylglutamate kinase</fullName>
        <ecNumber evidence="2">2.7.2.8</ecNumber>
    </recommendedName>
</protein>
<organism evidence="10">
    <name type="scientific">marine sediment metagenome</name>
    <dbReference type="NCBI Taxonomy" id="412755"/>
    <lineage>
        <taxon>unclassified sequences</taxon>
        <taxon>metagenomes</taxon>
        <taxon>ecological metagenomes</taxon>
    </lineage>
</organism>
<dbReference type="GO" id="GO:0003991">
    <property type="term" value="F:acetylglutamate kinase activity"/>
    <property type="evidence" value="ECO:0007669"/>
    <property type="project" value="UniProtKB-EC"/>
</dbReference>
<dbReference type="InterPro" id="IPR001048">
    <property type="entry name" value="Asp/Glu/Uridylate_kinase"/>
</dbReference>
<gene>
    <name evidence="10" type="ORF">S01H4_15384</name>
</gene>
<dbReference type="PIRSF" id="PIRSF000728">
    <property type="entry name" value="NAGK"/>
    <property type="match status" value="1"/>
</dbReference>
<comment type="caution">
    <text evidence="10">The sequence shown here is derived from an EMBL/GenBank/DDBJ whole genome shotgun (WGS) entry which is preliminary data.</text>
</comment>
<dbReference type="HAMAP" id="MF_00082">
    <property type="entry name" value="ArgB"/>
    <property type="match status" value="1"/>
</dbReference>
<evidence type="ECO:0000256" key="6">
    <source>
        <dbReference type="ARBA" id="ARBA00022741"/>
    </source>
</evidence>
<dbReference type="GO" id="GO:0005737">
    <property type="term" value="C:cytoplasm"/>
    <property type="evidence" value="ECO:0007669"/>
    <property type="project" value="InterPro"/>
</dbReference>
<dbReference type="EMBL" id="BART01006743">
    <property type="protein sequence ID" value="GAG69015.1"/>
    <property type="molecule type" value="Genomic_DNA"/>
</dbReference>
<reference evidence="10" key="1">
    <citation type="journal article" date="2014" name="Front. Microbiol.">
        <title>High frequency of phylogenetically diverse reductive dehalogenase-homologous genes in deep subseafloor sedimentary metagenomes.</title>
        <authorList>
            <person name="Kawai M."/>
            <person name="Futagami T."/>
            <person name="Toyoda A."/>
            <person name="Takaki Y."/>
            <person name="Nishi S."/>
            <person name="Hori S."/>
            <person name="Arai W."/>
            <person name="Tsubouchi T."/>
            <person name="Morono Y."/>
            <person name="Uchiyama I."/>
            <person name="Ito T."/>
            <person name="Fujiyama A."/>
            <person name="Inagaki F."/>
            <person name="Takami H."/>
        </authorList>
    </citation>
    <scope>NUCLEOTIDE SEQUENCE</scope>
    <source>
        <strain evidence="10">Expedition CK06-06</strain>
    </source>
</reference>
<dbReference type="PANTHER" id="PTHR23342:SF0">
    <property type="entry name" value="N-ACETYLGLUTAMATE SYNTHASE, MITOCHONDRIAL"/>
    <property type="match status" value="1"/>
</dbReference>
<keyword evidence="4" id="KW-0028">Amino-acid biosynthesis</keyword>
<evidence type="ECO:0000259" key="9">
    <source>
        <dbReference type="Pfam" id="PF00696"/>
    </source>
</evidence>
<dbReference type="SUPFAM" id="SSF53633">
    <property type="entry name" value="Carbamate kinase-like"/>
    <property type="match status" value="1"/>
</dbReference>
<evidence type="ECO:0000256" key="2">
    <source>
        <dbReference type="ARBA" id="ARBA00013065"/>
    </source>
</evidence>
<dbReference type="PRINTS" id="PR00474">
    <property type="entry name" value="GLU5KINASE"/>
</dbReference>
<dbReference type="EC" id="2.7.2.8" evidence="2"/>
<evidence type="ECO:0000256" key="8">
    <source>
        <dbReference type="ARBA" id="ARBA00022840"/>
    </source>
</evidence>
<dbReference type="PANTHER" id="PTHR23342">
    <property type="entry name" value="N-ACETYLGLUTAMATE SYNTHASE"/>
    <property type="match status" value="1"/>
</dbReference>
<accession>X0ZHF6</accession>
<dbReference type="FunFam" id="3.40.1160.10:FF:000004">
    <property type="entry name" value="Acetylglutamate kinase"/>
    <property type="match status" value="1"/>
</dbReference>